<dbReference type="AlphaFoldDB" id="A0A0D2ARS7"/>
<dbReference type="InterPro" id="IPR000873">
    <property type="entry name" value="AMP-dep_synth/lig_dom"/>
</dbReference>
<protein>
    <recommendedName>
        <fullName evidence="5">4-coumarate-CoA ligase</fullName>
    </recommendedName>
</protein>
<evidence type="ECO:0008006" key="5">
    <source>
        <dbReference type="Google" id="ProtNLM"/>
    </source>
</evidence>
<organism evidence="3 4">
    <name type="scientific">Verruconis gallopava</name>
    <dbReference type="NCBI Taxonomy" id="253628"/>
    <lineage>
        <taxon>Eukaryota</taxon>
        <taxon>Fungi</taxon>
        <taxon>Dikarya</taxon>
        <taxon>Ascomycota</taxon>
        <taxon>Pezizomycotina</taxon>
        <taxon>Dothideomycetes</taxon>
        <taxon>Pleosporomycetidae</taxon>
        <taxon>Venturiales</taxon>
        <taxon>Sympoventuriaceae</taxon>
        <taxon>Verruconis</taxon>
    </lineage>
</organism>
<dbReference type="Proteomes" id="UP000053259">
    <property type="component" value="Unassembled WGS sequence"/>
</dbReference>
<accession>A0A0D2ARS7</accession>
<feature type="domain" description="AMP-dependent synthetase/ligase" evidence="1">
    <location>
        <begin position="45"/>
        <end position="402"/>
    </location>
</feature>
<dbReference type="PANTHER" id="PTHR24096:SF194">
    <property type="entry name" value="AMP-DEPENDENT SYNTHETASE_LIGASE DOMAIN-CONTAINING PROTEIN"/>
    <property type="match status" value="1"/>
</dbReference>
<reference evidence="3 4" key="1">
    <citation type="submission" date="2015-01" db="EMBL/GenBank/DDBJ databases">
        <title>The Genome Sequence of Ochroconis gallopava CBS43764.</title>
        <authorList>
            <consortium name="The Broad Institute Genomics Platform"/>
            <person name="Cuomo C."/>
            <person name="de Hoog S."/>
            <person name="Gorbushina A."/>
            <person name="Stielow B."/>
            <person name="Teixiera M."/>
            <person name="Abouelleil A."/>
            <person name="Chapman S.B."/>
            <person name="Priest M."/>
            <person name="Young S.K."/>
            <person name="Wortman J."/>
            <person name="Nusbaum C."/>
            <person name="Birren B."/>
        </authorList>
    </citation>
    <scope>NUCLEOTIDE SEQUENCE [LARGE SCALE GENOMIC DNA]</scope>
    <source>
        <strain evidence="3 4">CBS 43764</strain>
    </source>
</reference>
<dbReference type="CDD" id="cd05911">
    <property type="entry name" value="Firefly_Luc_like"/>
    <property type="match status" value="1"/>
</dbReference>
<dbReference type="EMBL" id="KN847529">
    <property type="protein sequence ID" value="KIW09235.1"/>
    <property type="molecule type" value="Genomic_DNA"/>
</dbReference>
<evidence type="ECO:0000259" key="1">
    <source>
        <dbReference type="Pfam" id="PF00501"/>
    </source>
</evidence>
<name>A0A0D2ARS7_9PEZI</name>
<dbReference type="VEuPathDB" id="FungiDB:PV09_00162"/>
<dbReference type="InterPro" id="IPR020845">
    <property type="entry name" value="AMP-binding_CS"/>
</dbReference>
<dbReference type="SUPFAM" id="SSF56801">
    <property type="entry name" value="Acetyl-CoA synthetase-like"/>
    <property type="match status" value="1"/>
</dbReference>
<feature type="domain" description="AMP-binding enzyme C-terminal" evidence="2">
    <location>
        <begin position="453"/>
        <end position="530"/>
    </location>
</feature>
<dbReference type="PANTHER" id="PTHR24096">
    <property type="entry name" value="LONG-CHAIN-FATTY-ACID--COA LIGASE"/>
    <property type="match status" value="1"/>
</dbReference>
<evidence type="ECO:0000313" key="4">
    <source>
        <dbReference type="Proteomes" id="UP000053259"/>
    </source>
</evidence>
<dbReference type="InterPro" id="IPR045851">
    <property type="entry name" value="AMP-bd_C_sf"/>
</dbReference>
<dbReference type="Gene3D" id="3.30.300.30">
    <property type="match status" value="1"/>
</dbReference>
<dbReference type="InterPro" id="IPR025110">
    <property type="entry name" value="AMP-bd_C"/>
</dbReference>
<proteinExistence type="predicted"/>
<dbReference type="InterPro" id="IPR042099">
    <property type="entry name" value="ANL_N_sf"/>
</dbReference>
<evidence type="ECO:0000313" key="3">
    <source>
        <dbReference type="EMBL" id="KIW09235.1"/>
    </source>
</evidence>
<dbReference type="STRING" id="253628.A0A0D2ARS7"/>
<dbReference type="Pfam" id="PF00501">
    <property type="entry name" value="AMP-binding"/>
    <property type="match status" value="1"/>
</dbReference>
<sequence>MVYKSPVADVEIPKIDLLTYLFPPGKPISEDPIWLESSDPENCLSPKQMFNWVKRLAIGLDRLGIQAQEAVMILTPNHIFVPAAYLGIVGSRRVFSAGNPIYTVQELSHQLSNTGARVMLVHPTLLKTALGAAKNCGLPKEHIFQFSDRPNTPVDGILDWREFIGSPEEADQYQWKPMTGNESATTVATVNYSSGTTGLPKGVCVSHLNLVANAQQHIAIKFYGTKYTPQDFPAERWIGFLPLYHAYGQLWCMIMAIKLNVPIYVMKQFSYEPFLKIIETYKITNLQVAPPILVMLSKRPETAKYDISSVKHCLCGAAPLSKELQNEIYRRFNIRTTQGWGMTEVTCGAIHVPFEEWHDDGTVGILDPNMECKLLDDDEKEVAPGQPGEIFVRGPNVCLGYWRNEQATKESLSPDGWLKTGDIAVRNEKGYYYIVDRKKELIKVNALQVAPAELEAVLLEHDAIADAACVGITLNNEEWPRAYVTLKDEYKGKVSEDDIHKWMHDKVAKHKRLVGGIAFIDEVPKLASGKIVRKLVKEWAKRDAPALEGKVKARL</sequence>
<keyword evidence="4" id="KW-1185">Reference proteome</keyword>
<dbReference type="GO" id="GO:0016405">
    <property type="term" value="F:CoA-ligase activity"/>
    <property type="evidence" value="ECO:0007669"/>
    <property type="project" value="TreeGrafter"/>
</dbReference>
<dbReference type="Gene3D" id="3.40.50.12780">
    <property type="entry name" value="N-terminal domain of ligase-like"/>
    <property type="match status" value="1"/>
</dbReference>
<dbReference type="OrthoDB" id="6509636at2759"/>
<evidence type="ECO:0000259" key="2">
    <source>
        <dbReference type="Pfam" id="PF13193"/>
    </source>
</evidence>
<dbReference type="RefSeq" id="XP_016219104.1">
    <property type="nucleotide sequence ID" value="XM_016352847.1"/>
</dbReference>
<gene>
    <name evidence="3" type="ORF">PV09_00162</name>
</gene>
<dbReference type="PROSITE" id="PS00455">
    <property type="entry name" value="AMP_BINDING"/>
    <property type="match status" value="1"/>
</dbReference>
<dbReference type="Pfam" id="PF13193">
    <property type="entry name" value="AMP-binding_C"/>
    <property type="match status" value="1"/>
</dbReference>
<dbReference type="GeneID" id="27308135"/>
<dbReference type="InParanoid" id="A0A0D2ARS7"/>